<accession>F6EGW8</accession>
<feature type="transmembrane region" description="Helical" evidence="1">
    <location>
        <begin position="12"/>
        <end position="33"/>
    </location>
</feature>
<evidence type="ECO:0000313" key="2">
    <source>
        <dbReference type="EMBL" id="AEF38792.1"/>
    </source>
</evidence>
<dbReference type="OrthoDB" id="3363827at2"/>
<dbReference type="HOGENOM" id="CLU_122387_0_0_11"/>
<reference evidence="2 3" key="1">
    <citation type="journal article" date="2011" name="J. Bacteriol.">
        <title>Complete genome sequence of Amycolicicoccus subflavus DQS3-9A1T, an actinomycete isolated from crude oil-polluted soil.</title>
        <authorList>
            <person name="Cai M."/>
            <person name="Chen W.M."/>
            <person name="Nie Y."/>
            <person name="Chi C.Q."/>
            <person name="Wang Y.N."/>
            <person name="Tang Y.Q."/>
            <person name="Li G.Y."/>
            <person name="Wu X.L."/>
        </authorList>
    </citation>
    <scope>NUCLEOTIDE SEQUENCE [LARGE SCALE GENOMIC DNA]</scope>
    <source>
        <strain evidence="3">DSM 45089 / DQS3-9A1</strain>
    </source>
</reference>
<dbReference type="eggNOG" id="ENOG50326HY">
    <property type="taxonomic scope" value="Bacteria"/>
</dbReference>
<dbReference type="AlphaFoldDB" id="F6EGW8"/>
<sequence>MSRGLTAADRIATFVLGALLLATGSAIVAWQLGYLDRFVTSGLDTTWVQQTIASEWYPWGSASLGLVVALAALWWLSAHLKTHRMGERTLDGSDMSGRFTVQPDSVAAAAAASLTDSPGIVSAKGKAVIERGAPVVAISTVVAPGFTVADALPAAAELRDHIRSAMDAPDLPVRVELNRVAAEGDRVRVK</sequence>
<keyword evidence="1" id="KW-0472">Membrane</keyword>
<dbReference type="Proteomes" id="UP000009235">
    <property type="component" value="Chromosome"/>
</dbReference>
<keyword evidence="1" id="KW-0812">Transmembrane</keyword>
<keyword evidence="3" id="KW-1185">Reference proteome</keyword>
<proteinExistence type="predicted"/>
<dbReference type="STRING" id="443218.AS9A_0333"/>
<organism evidence="2 3">
    <name type="scientific">Hoyosella subflava (strain DSM 45089 / JCM 17490 / NBRC 109087 / DQS3-9A1)</name>
    <name type="common">Amycolicicoccus subflavus</name>
    <dbReference type="NCBI Taxonomy" id="443218"/>
    <lineage>
        <taxon>Bacteria</taxon>
        <taxon>Bacillati</taxon>
        <taxon>Actinomycetota</taxon>
        <taxon>Actinomycetes</taxon>
        <taxon>Mycobacteriales</taxon>
        <taxon>Hoyosellaceae</taxon>
        <taxon>Hoyosella</taxon>
    </lineage>
</organism>
<gene>
    <name evidence="2" type="ordered locus">AS9A_0333</name>
</gene>
<evidence type="ECO:0000256" key="1">
    <source>
        <dbReference type="SAM" id="Phobius"/>
    </source>
</evidence>
<feature type="transmembrane region" description="Helical" evidence="1">
    <location>
        <begin position="56"/>
        <end position="76"/>
    </location>
</feature>
<keyword evidence="1" id="KW-1133">Transmembrane helix</keyword>
<dbReference type="KEGG" id="asd:AS9A_0333"/>
<name>F6EGW8_HOYSD</name>
<protein>
    <recommendedName>
        <fullName evidence="4">Alkaline shock response membrane anchor protein AmaP</fullName>
    </recommendedName>
</protein>
<dbReference type="EMBL" id="CP002786">
    <property type="protein sequence ID" value="AEF38792.1"/>
    <property type="molecule type" value="Genomic_DNA"/>
</dbReference>
<dbReference type="RefSeq" id="WP_013805144.1">
    <property type="nucleotide sequence ID" value="NC_015564.1"/>
</dbReference>
<evidence type="ECO:0008006" key="4">
    <source>
        <dbReference type="Google" id="ProtNLM"/>
    </source>
</evidence>
<evidence type="ECO:0000313" key="3">
    <source>
        <dbReference type="Proteomes" id="UP000009235"/>
    </source>
</evidence>